<sequence>MTALLWLCLATMGVGSAAAAEADATCLACHRGLSAAAVEALQASPHRSREEGTGPPAPGCVTCHGASNKHLQGPGKGERGADVQFGDAPHASPVEQQNAPCLGCHQGREQMHWPGSPHEKAELKCVDCHRIHQAKPDAAADKQAAVQACTRCHLQQGAELHFASAHPLRDGQMSCSDCHNPHGESASGTAVLGLANDSCLRCHADKRGPFLWEHPPASEDCGQCHRPHGSPHPALLTARAPWLCQQCHLAQFHPSALYSGTGLPTDTRPSGAQSLLARNCMNCHPQVHGSNHPSGSRLTR</sequence>
<dbReference type="SUPFAM" id="SSF48695">
    <property type="entry name" value="Multiheme cytochromes"/>
    <property type="match status" value="2"/>
</dbReference>
<comment type="caution">
    <text evidence="6">The sequence shown here is derived from an EMBL/GenBank/DDBJ whole genome shotgun (WGS) entry which is preliminary data.</text>
</comment>
<accession>A0AAW3ZJ46</accession>
<proteinExistence type="predicted"/>
<dbReference type="EMBL" id="JACYTR010000017">
    <property type="protein sequence ID" value="MBD8526113.1"/>
    <property type="molecule type" value="Genomic_DNA"/>
</dbReference>
<feature type="chain" id="PRO_5043879144" evidence="3">
    <location>
        <begin position="20"/>
        <end position="300"/>
    </location>
</feature>
<evidence type="ECO:0000256" key="2">
    <source>
        <dbReference type="SAM" id="MobiDB-lite"/>
    </source>
</evidence>
<evidence type="ECO:0000259" key="5">
    <source>
        <dbReference type="Pfam" id="PF22678"/>
    </source>
</evidence>
<evidence type="ECO:0000256" key="1">
    <source>
        <dbReference type="ARBA" id="ARBA00022729"/>
    </source>
</evidence>
<dbReference type="NCBIfam" id="TIGR03508">
    <property type="entry name" value="decahem_SO"/>
    <property type="match status" value="1"/>
</dbReference>
<feature type="domain" description="Doubled CXXCH motif" evidence="4">
    <location>
        <begin position="214"/>
        <end position="248"/>
    </location>
</feature>
<name>A0AAW3ZJ46_9GAMM</name>
<evidence type="ECO:0000313" key="6">
    <source>
        <dbReference type="EMBL" id="MBD8526113.1"/>
    </source>
</evidence>
<organism evidence="6 7">
    <name type="scientific">Pseudomarimonas arenosa</name>
    <dbReference type="NCBI Taxonomy" id="2774145"/>
    <lineage>
        <taxon>Bacteria</taxon>
        <taxon>Pseudomonadati</taxon>
        <taxon>Pseudomonadota</taxon>
        <taxon>Gammaproteobacteria</taxon>
        <taxon>Lysobacterales</taxon>
        <taxon>Lysobacteraceae</taxon>
        <taxon>Pseudomarimonas</taxon>
    </lineage>
</organism>
<dbReference type="InterPro" id="IPR053875">
    <property type="entry name" value="Cytochrom_c_NrfB-like_dom"/>
</dbReference>
<reference evidence="6 7" key="1">
    <citation type="submission" date="2020-09" db="EMBL/GenBank/DDBJ databases">
        <title>Pseudoxanthomonas sp. CAU 1598 isolated from sand of Yaerae Beach.</title>
        <authorList>
            <person name="Kim W."/>
        </authorList>
    </citation>
    <scope>NUCLEOTIDE SEQUENCE [LARGE SCALE GENOMIC DNA]</scope>
    <source>
        <strain evidence="6 7">CAU 1598</strain>
    </source>
</reference>
<dbReference type="PANTHER" id="PTHR35038">
    <property type="entry name" value="DISSIMILATORY SULFITE REDUCTASE SIRA"/>
    <property type="match status" value="1"/>
</dbReference>
<evidence type="ECO:0000313" key="7">
    <source>
        <dbReference type="Proteomes" id="UP000613768"/>
    </source>
</evidence>
<feature type="region of interest" description="Disordered" evidence="2">
    <location>
        <begin position="69"/>
        <end position="94"/>
    </location>
</feature>
<dbReference type="InterPro" id="IPR020015">
    <property type="entry name" value="Decahaem_cyt-c_DmsE"/>
</dbReference>
<dbReference type="Proteomes" id="UP000613768">
    <property type="component" value="Unassembled WGS sequence"/>
</dbReference>
<gene>
    <name evidence="6" type="ORF">IFO71_10230</name>
</gene>
<dbReference type="PANTHER" id="PTHR35038:SF5">
    <property type="entry name" value="CYTOCHROME C-TYPE PROTEIN NRFB"/>
    <property type="match status" value="1"/>
</dbReference>
<dbReference type="GO" id="GO:0016491">
    <property type="term" value="F:oxidoreductase activity"/>
    <property type="evidence" value="ECO:0007669"/>
    <property type="project" value="TreeGrafter"/>
</dbReference>
<feature type="domain" description="Doubled CXXCH motif" evidence="4">
    <location>
        <begin position="167"/>
        <end position="207"/>
    </location>
</feature>
<dbReference type="InterPro" id="IPR010177">
    <property type="entry name" value="Paired_CXXCH_1"/>
</dbReference>
<feature type="signal peptide" evidence="3">
    <location>
        <begin position="1"/>
        <end position="19"/>
    </location>
</feature>
<keyword evidence="1 3" id="KW-0732">Signal</keyword>
<dbReference type="NCBIfam" id="TIGR01905">
    <property type="entry name" value="paired_CXXCH_1"/>
    <property type="match status" value="1"/>
</dbReference>
<dbReference type="Gene3D" id="1.10.1130.20">
    <property type="match status" value="1"/>
</dbReference>
<evidence type="ECO:0000259" key="4">
    <source>
        <dbReference type="Pfam" id="PF09699"/>
    </source>
</evidence>
<dbReference type="Pfam" id="PF22678">
    <property type="entry name" value="Cytochrom_c_NrfB-like"/>
    <property type="match status" value="1"/>
</dbReference>
<dbReference type="InterPro" id="IPR051829">
    <property type="entry name" value="Multiheme_Cytochr_ET"/>
</dbReference>
<dbReference type="Gene3D" id="3.90.10.10">
    <property type="entry name" value="Cytochrome C3"/>
    <property type="match status" value="1"/>
</dbReference>
<evidence type="ECO:0000256" key="3">
    <source>
        <dbReference type="SAM" id="SignalP"/>
    </source>
</evidence>
<dbReference type="Gene3D" id="1.10.1130.10">
    <property type="entry name" value="Flavocytochrome C3, Chain A"/>
    <property type="match status" value="1"/>
</dbReference>
<protein>
    <submittedName>
        <fullName evidence="6">DmsE family decaheme c-type cytochrome</fullName>
    </submittedName>
</protein>
<dbReference type="Pfam" id="PF09699">
    <property type="entry name" value="Paired_CXXCH_1"/>
    <property type="match status" value="2"/>
</dbReference>
<dbReference type="AlphaFoldDB" id="A0AAW3ZJ46"/>
<keyword evidence="7" id="KW-1185">Reference proteome</keyword>
<dbReference type="InterPro" id="IPR036280">
    <property type="entry name" value="Multihaem_cyt_sf"/>
</dbReference>
<feature type="domain" description="Cytochrome c-type protein NrfB-like" evidence="5">
    <location>
        <begin position="60"/>
        <end position="135"/>
    </location>
</feature>